<evidence type="ECO:0000256" key="1">
    <source>
        <dbReference type="PROSITE-ProRule" id="PRU00325"/>
    </source>
</evidence>
<protein>
    <recommendedName>
        <fullName evidence="2">SWIM-type domain-containing protein</fullName>
    </recommendedName>
</protein>
<organism evidence="3 4">
    <name type="scientific">Owenia fusiformis</name>
    <name type="common">Polychaete worm</name>
    <dbReference type="NCBI Taxonomy" id="6347"/>
    <lineage>
        <taxon>Eukaryota</taxon>
        <taxon>Metazoa</taxon>
        <taxon>Spiralia</taxon>
        <taxon>Lophotrochozoa</taxon>
        <taxon>Annelida</taxon>
        <taxon>Polychaeta</taxon>
        <taxon>Sedentaria</taxon>
        <taxon>Canalipalpata</taxon>
        <taxon>Sabellida</taxon>
        <taxon>Oweniida</taxon>
        <taxon>Oweniidae</taxon>
        <taxon>Owenia</taxon>
    </lineage>
</organism>
<proteinExistence type="predicted"/>
<reference evidence="3" key="1">
    <citation type="submission" date="2022-03" db="EMBL/GenBank/DDBJ databases">
        <authorList>
            <person name="Martin C."/>
        </authorList>
    </citation>
    <scope>NUCLEOTIDE SEQUENCE</scope>
</reference>
<accession>A0A8S4P5U9</accession>
<keyword evidence="1" id="KW-0862">Zinc</keyword>
<keyword evidence="1" id="KW-0863">Zinc-finger</keyword>
<gene>
    <name evidence="3" type="ORF">OFUS_LOCUS15032</name>
</gene>
<evidence type="ECO:0000313" key="4">
    <source>
        <dbReference type="Proteomes" id="UP000749559"/>
    </source>
</evidence>
<sequence length="332" mass="37467">VYISQVRSLLKACNLEEFEDLEEKFFPQWSQAMIEYFRAHIRSDILNHSVRWVLEGHNMYNPFSGVTNNSAESHNAVLKRLQECKQAPIDQMVLALYFLQNSYQAECLRGRAGIGNYLLLPEFSNCSIQIDELVMPNHIYKSEDIIEMVKNNRCYVGEIGSNSQEVQSNESEVQQLNSPSNSVNDINNESVEKLQTSQLTKCDIPDNQIQAEISQIPVEEQSNQCQSPMSPHPVNDTVLGSNVPVKLESNDIIKSQNNSKQSMSQVAMAKAVINSNGVKHIPEMGCFIVRGIREEKYAVTIHPKEKCQCPSTNTCYHIIAVKLSLGQTLNDN</sequence>
<feature type="non-terminal residue" evidence="3">
    <location>
        <position position="1"/>
    </location>
</feature>
<name>A0A8S4P5U9_OWEFU</name>
<feature type="domain" description="SWIM-type" evidence="2">
    <location>
        <begin position="297"/>
        <end position="326"/>
    </location>
</feature>
<dbReference type="InterPro" id="IPR007527">
    <property type="entry name" value="Znf_SWIM"/>
</dbReference>
<dbReference type="Proteomes" id="UP000749559">
    <property type="component" value="Unassembled WGS sequence"/>
</dbReference>
<dbReference type="GO" id="GO:0008270">
    <property type="term" value="F:zinc ion binding"/>
    <property type="evidence" value="ECO:0007669"/>
    <property type="project" value="UniProtKB-KW"/>
</dbReference>
<evidence type="ECO:0000259" key="2">
    <source>
        <dbReference type="PROSITE" id="PS50966"/>
    </source>
</evidence>
<feature type="non-terminal residue" evidence="3">
    <location>
        <position position="332"/>
    </location>
</feature>
<dbReference type="EMBL" id="CAIIXF020000007">
    <property type="protein sequence ID" value="CAH1789725.1"/>
    <property type="molecule type" value="Genomic_DNA"/>
</dbReference>
<dbReference type="AlphaFoldDB" id="A0A8S4P5U9"/>
<dbReference type="PROSITE" id="PS50966">
    <property type="entry name" value="ZF_SWIM"/>
    <property type="match status" value="1"/>
</dbReference>
<keyword evidence="4" id="KW-1185">Reference proteome</keyword>
<dbReference type="OrthoDB" id="5791190at2759"/>
<evidence type="ECO:0000313" key="3">
    <source>
        <dbReference type="EMBL" id="CAH1789725.1"/>
    </source>
</evidence>
<keyword evidence="1" id="KW-0479">Metal-binding</keyword>
<comment type="caution">
    <text evidence="3">The sequence shown here is derived from an EMBL/GenBank/DDBJ whole genome shotgun (WGS) entry which is preliminary data.</text>
</comment>